<dbReference type="InterPro" id="IPR001848">
    <property type="entry name" value="Ribosomal_uS10"/>
</dbReference>
<dbReference type="PANTHER" id="PTHR11700">
    <property type="entry name" value="30S RIBOSOMAL PROTEIN S10 FAMILY MEMBER"/>
    <property type="match status" value="1"/>
</dbReference>
<dbReference type="HOGENOM" id="CLU_051208_4_0_1"/>
<dbReference type="EMBL" id="CR382132">
    <property type="protein sequence ID" value="CAG78580.1"/>
    <property type="molecule type" value="Genomic_DNA"/>
</dbReference>
<dbReference type="InterPro" id="IPR036838">
    <property type="entry name" value="Ribosomal_uS10_dom_sf"/>
</dbReference>
<dbReference type="InParanoid" id="Q6C0P3"/>
<evidence type="ECO:0000313" key="7">
    <source>
        <dbReference type="EMBL" id="CAG78580.1"/>
    </source>
</evidence>
<dbReference type="VEuPathDB" id="FungiDB:YALI0_F22935g"/>
<dbReference type="KEGG" id="yli:2908797"/>
<dbReference type="GO" id="GO:0005739">
    <property type="term" value="C:mitochondrion"/>
    <property type="evidence" value="ECO:0000318"/>
    <property type="project" value="GO_Central"/>
</dbReference>
<dbReference type="OrthoDB" id="366214at2759"/>
<evidence type="ECO:0000256" key="2">
    <source>
        <dbReference type="ARBA" id="ARBA00022980"/>
    </source>
</evidence>
<dbReference type="SUPFAM" id="SSF54999">
    <property type="entry name" value="Ribosomal protein S10"/>
    <property type="match status" value="1"/>
</dbReference>
<evidence type="ECO:0000256" key="3">
    <source>
        <dbReference type="ARBA" id="ARBA00023274"/>
    </source>
</evidence>
<accession>Q6C0P3</accession>
<evidence type="ECO:0000256" key="5">
    <source>
        <dbReference type="ARBA" id="ARBA00042916"/>
    </source>
</evidence>
<comment type="similarity">
    <text evidence="1">Belongs to the universal ribosomal protein uS10 family.</text>
</comment>
<keyword evidence="3" id="KW-0687">Ribonucleoprotein</keyword>
<dbReference type="GO" id="GO:0003735">
    <property type="term" value="F:structural constituent of ribosome"/>
    <property type="evidence" value="ECO:0000318"/>
    <property type="project" value="GO_Central"/>
</dbReference>
<feature type="domain" description="Small ribosomal subunit protein uS10" evidence="6">
    <location>
        <begin position="76"/>
        <end position="173"/>
    </location>
</feature>
<dbReference type="Proteomes" id="UP000001300">
    <property type="component" value="Chromosome F"/>
</dbReference>
<dbReference type="Pfam" id="PF00338">
    <property type="entry name" value="Ribosomal_S10"/>
    <property type="match status" value="1"/>
</dbReference>
<dbReference type="AlphaFoldDB" id="Q6C0P3"/>
<dbReference type="FunCoup" id="Q6C0P3">
    <property type="interactions" value="286"/>
</dbReference>
<keyword evidence="8" id="KW-1185">Reference proteome</keyword>
<sequence length="231" mass="26336">MSQASVESQLTPKAQALRQQLSDDLLVPKQGTYTQTEHKIYEANSERPLPISALANYYGPLKVKIPEGTPKVKCAELLFNAYFHEDLEVFTEFAQRAAYYLRIPVEGPVPQKTRFKRWTVNRAVFVHAKSKENFERRTHGRKLILNNASQDTIQVLVQFLSQNKLAGVGMKAKLFTHEGLPESLDQLDAMEVDEVSNEAVEARVQEMLKEFDAEEVAQEKEADQTQQLQKE</sequence>
<evidence type="ECO:0000259" key="6">
    <source>
        <dbReference type="SMART" id="SM01403"/>
    </source>
</evidence>
<dbReference type="GO" id="GO:0006412">
    <property type="term" value="P:translation"/>
    <property type="evidence" value="ECO:0007669"/>
    <property type="project" value="InterPro"/>
</dbReference>
<dbReference type="Gene3D" id="3.30.70.600">
    <property type="entry name" value="Ribosomal protein S10 domain"/>
    <property type="match status" value="1"/>
</dbReference>
<organism evidence="7 8">
    <name type="scientific">Yarrowia lipolytica (strain CLIB 122 / E 150)</name>
    <name type="common">Yeast</name>
    <name type="synonym">Candida lipolytica</name>
    <dbReference type="NCBI Taxonomy" id="284591"/>
    <lineage>
        <taxon>Eukaryota</taxon>
        <taxon>Fungi</taxon>
        <taxon>Dikarya</taxon>
        <taxon>Ascomycota</taxon>
        <taxon>Saccharomycotina</taxon>
        <taxon>Dipodascomycetes</taxon>
        <taxon>Dipodascales</taxon>
        <taxon>Dipodascales incertae sedis</taxon>
        <taxon>Yarrowia</taxon>
    </lineage>
</organism>
<reference evidence="7 8" key="1">
    <citation type="journal article" date="2004" name="Nature">
        <title>Genome evolution in yeasts.</title>
        <authorList>
            <consortium name="Genolevures"/>
            <person name="Dujon B."/>
            <person name="Sherman D."/>
            <person name="Fischer G."/>
            <person name="Durrens P."/>
            <person name="Casaregola S."/>
            <person name="Lafontaine I."/>
            <person name="de Montigny J."/>
            <person name="Marck C."/>
            <person name="Neuveglise C."/>
            <person name="Talla E."/>
            <person name="Goffard N."/>
            <person name="Frangeul L."/>
            <person name="Aigle M."/>
            <person name="Anthouard V."/>
            <person name="Babour A."/>
            <person name="Barbe V."/>
            <person name="Barnay S."/>
            <person name="Blanchin S."/>
            <person name="Beckerich J.M."/>
            <person name="Beyne E."/>
            <person name="Bleykasten C."/>
            <person name="Boisrame A."/>
            <person name="Boyer J."/>
            <person name="Cattolico L."/>
            <person name="Confanioleri F."/>
            <person name="de Daruvar A."/>
            <person name="Despons L."/>
            <person name="Fabre E."/>
            <person name="Fairhead C."/>
            <person name="Ferry-Dumazet H."/>
            <person name="Groppi A."/>
            <person name="Hantraye F."/>
            <person name="Hennequin C."/>
            <person name="Jauniaux N."/>
            <person name="Joyet P."/>
            <person name="Kachouri R."/>
            <person name="Kerrest A."/>
            <person name="Koszul R."/>
            <person name="Lemaire M."/>
            <person name="Lesur I."/>
            <person name="Ma L."/>
            <person name="Muller H."/>
            <person name="Nicaud J.M."/>
            <person name="Nikolski M."/>
            <person name="Oztas S."/>
            <person name="Ozier-Kalogeropoulos O."/>
            <person name="Pellenz S."/>
            <person name="Potier S."/>
            <person name="Richard G.F."/>
            <person name="Straub M.L."/>
            <person name="Suleau A."/>
            <person name="Swennene D."/>
            <person name="Tekaia F."/>
            <person name="Wesolowski-Louvel M."/>
            <person name="Westhof E."/>
            <person name="Wirth B."/>
            <person name="Zeniou-Meyer M."/>
            <person name="Zivanovic I."/>
            <person name="Bolotin-Fukuhara M."/>
            <person name="Thierry A."/>
            <person name="Bouchier C."/>
            <person name="Caudron B."/>
            <person name="Scarpelli C."/>
            <person name="Gaillardin C."/>
            <person name="Weissenbach J."/>
            <person name="Wincker P."/>
            <person name="Souciet J.L."/>
        </authorList>
    </citation>
    <scope>NUCLEOTIDE SEQUENCE [LARGE SCALE GENOMIC DNA]</scope>
    <source>
        <strain evidence="8">CLIB 122 / E 150</strain>
    </source>
</reference>
<protein>
    <recommendedName>
        <fullName evidence="4">Small ribosomal subunit protein uS10m</fullName>
    </recommendedName>
    <alternativeName>
        <fullName evidence="5">37S ribosomal protein S10, mitochondrial</fullName>
    </alternativeName>
</protein>
<dbReference type="OMA" id="LRKHQFY"/>
<dbReference type="FunFam" id="3.30.70.600:FF:000003">
    <property type="entry name" value="30S ribosomal protein S10"/>
    <property type="match status" value="1"/>
</dbReference>
<dbReference type="HAMAP" id="MF_00508">
    <property type="entry name" value="Ribosomal_uS10"/>
    <property type="match status" value="1"/>
</dbReference>
<evidence type="ECO:0000256" key="1">
    <source>
        <dbReference type="ARBA" id="ARBA00007102"/>
    </source>
</evidence>
<dbReference type="STRING" id="284591.Q6C0P3"/>
<keyword evidence="2" id="KW-0689">Ribosomal protein</keyword>
<name>Q6C0P3_YARLI</name>
<gene>
    <name evidence="7" type="ORF">YALI0_F22935g</name>
</gene>
<dbReference type="InterPro" id="IPR027486">
    <property type="entry name" value="Ribosomal_uS10_dom"/>
</dbReference>
<proteinExistence type="inferred from homology"/>
<dbReference type="GO" id="GO:0015935">
    <property type="term" value="C:small ribosomal subunit"/>
    <property type="evidence" value="ECO:0000318"/>
    <property type="project" value="GO_Central"/>
</dbReference>
<evidence type="ECO:0000256" key="4">
    <source>
        <dbReference type="ARBA" id="ARBA00035261"/>
    </source>
</evidence>
<dbReference type="SMART" id="SM01403">
    <property type="entry name" value="Ribosomal_S10"/>
    <property type="match status" value="1"/>
</dbReference>
<evidence type="ECO:0000313" key="8">
    <source>
        <dbReference type="Proteomes" id="UP000001300"/>
    </source>
</evidence>